<dbReference type="Pfam" id="PF01261">
    <property type="entry name" value="AP_endonuc_2"/>
    <property type="match status" value="1"/>
</dbReference>
<reference evidence="2" key="1">
    <citation type="journal article" date="2014" name="Int. J. Syst. Evol. Microbiol.">
        <title>Complete genome sequence of Corynebacterium casei LMG S-19264T (=DSM 44701T), isolated from a smear-ripened cheese.</title>
        <authorList>
            <consortium name="US DOE Joint Genome Institute (JGI-PGF)"/>
            <person name="Walter F."/>
            <person name="Albersmeier A."/>
            <person name="Kalinowski J."/>
            <person name="Ruckert C."/>
        </authorList>
    </citation>
    <scope>NUCLEOTIDE SEQUENCE</scope>
    <source>
        <strain evidence="2">CGMCC 1.12987</strain>
    </source>
</reference>
<dbReference type="PANTHER" id="PTHR12110:SF48">
    <property type="entry name" value="BLL3656 PROTEIN"/>
    <property type="match status" value="1"/>
</dbReference>
<keyword evidence="2" id="KW-0413">Isomerase</keyword>
<dbReference type="InterPro" id="IPR013022">
    <property type="entry name" value="Xyl_isomerase-like_TIM-brl"/>
</dbReference>
<proteinExistence type="predicted"/>
<dbReference type="PANTHER" id="PTHR12110">
    <property type="entry name" value="HYDROXYPYRUVATE ISOMERASE"/>
    <property type="match status" value="1"/>
</dbReference>
<comment type="caution">
    <text evidence="2">The sequence shown here is derived from an EMBL/GenBank/DDBJ whole genome shotgun (WGS) entry which is preliminary data.</text>
</comment>
<organism evidence="2 3">
    <name type="scientific">Paenibacillus abyssi</name>
    <dbReference type="NCBI Taxonomy" id="1340531"/>
    <lineage>
        <taxon>Bacteria</taxon>
        <taxon>Bacillati</taxon>
        <taxon>Bacillota</taxon>
        <taxon>Bacilli</taxon>
        <taxon>Bacillales</taxon>
        <taxon>Paenibacillaceae</taxon>
        <taxon>Paenibacillus</taxon>
    </lineage>
</organism>
<keyword evidence="3" id="KW-1185">Reference proteome</keyword>
<dbReference type="Proteomes" id="UP000644756">
    <property type="component" value="Unassembled WGS sequence"/>
</dbReference>
<evidence type="ECO:0000313" key="3">
    <source>
        <dbReference type="Proteomes" id="UP000644756"/>
    </source>
</evidence>
<gene>
    <name evidence="2" type="primary">lolI</name>
    <name evidence="2" type="ORF">GCM10010916_13500</name>
</gene>
<accession>A0A917CT46</accession>
<name>A0A917CT46_9BACL</name>
<dbReference type="InterPro" id="IPR036237">
    <property type="entry name" value="Xyl_isomerase-like_sf"/>
</dbReference>
<evidence type="ECO:0000259" key="1">
    <source>
        <dbReference type="Pfam" id="PF01261"/>
    </source>
</evidence>
<protein>
    <submittedName>
        <fullName evidence="2">Xylose isomerase</fullName>
    </submittedName>
</protein>
<sequence>MVFPFQTALNASTLFPFKLNVLEQVREAAEAGYDGIELWVRDIEDYLANGGTIAALSECLEKSGITLVGAIAFFKWADKSAEAREQGFVQAEREMKLLAELGCRAIAAPPYGDVEQVTLAEMAAYFAELASLARGIGIEPYLEFWGRAKQLFRIDDAVFVAQKSGVNEAKLLLDPFHMYTGGSDFETLKQLKGSQIGIFHVNDYPSNPGRETITDADRVFPGEGIAPSRELARILHEIGYQGYLSLELFIDNYDGLTALEVAQKGLYAMKNAYQIEG</sequence>
<reference evidence="2" key="2">
    <citation type="submission" date="2020-09" db="EMBL/GenBank/DDBJ databases">
        <authorList>
            <person name="Sun Q."/>
            <person name="Zhou Y."/>
        </authorList>
    </citation>
    <scope>NUCLEOTIDE SEQUENCE</scope>
    <source>
        <strain evidence="2">CGMCC 1.12987</strain>
    </source>
</reference>
<feature type="domain" description="Xylose isomerase-like TIM barrel" evidence="1">
    <location>
        <begin position="25"/>
        <end position="266"/>
    </location>
</feature>
<dbReference type="SUPFAM" id="SSF51658">
    <property type="entry name" value="Xylose isomerase-like"/>
    <property type="match status" value="1"/>
</dbReference>
<dbReference type="Gene3D" id="3.20.20.150">
    <property type="entry name" value="Divalent-metal-dependent TIM barrel enzymes"/>
    <property type="match status" value="1"/>
</dbReference>
<evidence type="ECO:0000313" key="2">
    <source>
        <dbReference type="EMBL" id="GGF97571.1"/>
    </source>
</evidence>
<dbReference type="AlphaFoldDB" id="A0A917CT46"/>
<dbReference type="EMBL" id="BMGR01000004">
    <property type="protein sequence ID" value="GGF97571.1"/>
    <property type="molecule type" value="Genomic_DNA"/>
</dbReference>
<dbReference type="InterPro" id="IPR050312">
    <property type="entry name" value="IolE/XylAMocC-like"/>
</dbReference>
<dbReference type="GO" id="GO:0016853">
    <property type="term" value="F:isomerase activity"/>
    <property type="evidence" value="ECO:0007669"/>
    <property type="project" value="UniProtKB-KW"/>
</dbReference>